<accession>A0A8H9LYG1</accession>
<dbReference type="Gene3D" id="3.40.50.2020">
    <property type="match status" value="1"/>
</dbReference>
<organism evidence="2 3">
    <name type="scientific">Vreelandella hamiltonii</name>
    <dbReference type="NCBI Taxonomy" id="502829"/>
    <lineage>
        <taxon>Bacteria</taxon>
        <taxon>Pseudomonadati</taxon>
        <taxon>Pseudomonadota</taxon>
        <taxon>Gammaproteobacteria</taxon>
        <taxon>Oceanospirillales</taxon>
        <taxon>Halomonadaceae</taxon>
        <taxon>Vreelandella</taxon>
    </lineage>
</organism>
<gene>
    <name evidence="2" type="ORF">GCM10007157_29840</name>
</gene>
<dbReference type="Proteomes" id="UP000623776">
    <property type="component" value="Unassembled WGS sequence"/>
</dbReference>
<evidence type="ECO:0000256" key="1">
    <source>
        <dbReference type="ARBA" id="ARBA00008007"/>
    </source>
</evidence>
<dbReference type="EMBL" id="BMXN01000022">
    <property type="protein sequence ID" value="GGW36442.1"/>
    <property type="molecule type" value="Genomic_DNA"/>
</dbReference>
<dbReference type="CDD" id="cd06223">
    <property type="entry name" value="PRTases_typeI"/>
    <property type="match status" value="1"/>
</dbReference>
<dbReference type="AlphaFoldDB" id="A0A8H9LYG1"/>
<dbReference type="InterPro" id="IPR051910">
    <property type="entry name" value="ComF/GntX_DNA_util-trans"/>
</dbReference>
<comment type="caution">
    <text evidence="2">The sequence shown here is derived from an EMBL/GenBank/DDBJ whole genome shotgun (WGS) entry which is preliminary data.</text>
</comment>
<protein>
    <recommendedName>
        <fullName evidence="4">ComF family protein</fullName>
    </recommendedName>
</protein>
<dbReference type="PANTHER" id="PTHR47505">
    <property type="entry name" value="DNA UTILIZATION PROTEIN YHGH"/>
    <property type="match status" value="1"/>
</dbReference>
<keyword evidence="3" id="KW-1185">Reference proteome</keyword>
<comment type="similarity">
    <text evidence="1">Belongs to the ComF/GntX family.</text>
</comment>
<reference evidence="3" key="1">
    <citation type="journal article" date="2019" name="Int. J. Syst. Evol. Microbiol.">
        <title>The Global Catalogue of Microorganisms (GCM) 10K type strain sequencing project: providing services to taxonomists for standard genome sequencing and annotation.</title>
        <authorList>
            <consortium name="The Broad Institute Genomics Platform"/>
            <consortium name="The Broad Institute Genome Sequencing Center for Infectious Disease"/>
            <person name="Wu L."/>
            <person name="Ma J."/>
        </authorList>
    </citation>
    <scope>NUCLEOTIDE SEQUENCE [LARGE SCALE GENOMIC DNA]</scope>
    <source>
        <strain evidence="3">KCTC 22154</strain>
    </source>
</reference>
<evidence type="ECO:0000313" key="3">
    <source>
        <dbReference type="Proteomes" id="UP000623776"/>
    </source>
</evidence>
<name>A0A8H9LYG1_9GAMM</name>
<sequence>MAELVHDFKFHGSARAGTLLVELMLSTPPVQLGGALLPVPMHPSKARERGFNQAQWLARQLGKRLCLPMLGAECHKRLPSQRSLNRAERQRNLAGAYRVAGPLPEWVIIIDDVVTTGATGHALALAALAAGATRVDVWAASRTPLEKS</sequence>
<dbReference type="InterPro" id="IPR029057">
    <property type="entry name" value="PRTase-like"/>
</dbReference>
<dbReference type="InterPro" id="IPR000836">
    <property type="entry name" value="PRTase_dom"/>
</dbReference>
<dbReference type="SUPFAM" id="SSF53271">
    <property type="entry name" value="PRTase-like"/>
    <property type="match status" value="1"/>
</dbReference>
<proteinExistence type="inferred from homology"/>
<dbReference type="PANTHER" id="PTHR47505:SF1">
    <property type="entry name" value="DNA UTILIZATION PROTEIN YHGH"/>
    <property type="match status" value="1"/>
</dbReference>
<evidence type="ECO:0000313" key="2">
    <source>
        <dbReference type="EMBL" id="GGW36442.1"/>
    </source>
</evidence>
<evidence type="ECO:0008006" key="4">
    <source>
        <dbReference type="Google" id="ProtNLM"/>
    </source>
</evidence>